<sequence length="293" mass="31999">MYQKFKGVIAALLTPFRADGSVNVDSIAKLVEHNLAGGVTGFYVGGSTGESMLMTLEERKTVMEAVAEVAKGRATLIGHVGTIHTAHAISLAKVAERCGYDAISAVAPFYYGFSYPAIKGYYDEISASTELPMIIYNFPNSGGFAFTPQYAEEMLKNPKIIGIKHTSADLYTLERFKHLSREIVVYNGFDEMLIAGLTMGADGGIGSTYNVMPKKIVELYNRFQSGDLAGARAKQTEINEIIAVFIKHGVFASEKYMLDRMGIPMGEVRKPFLPLTEEAKADLDKLLPEVVKA</sequence>
<dbReference type="SUPFAM" id="SSF51569">
    <property type="entry name" value="Aldolase"/>
    <property type="match status" value="1"/>
</dbReference>
<proteinExistence type="inferred from homology"/>
<evidence type="ECO:0000256" key="3">
    <source>
        <dbReference type="PIRSR" id="PIRSR001365-1"/>
    </source>
</evidence>
<evidence type="ECO:0000256" key="4">
    <source>
        <dbReference type="PIRSR" id="PIRSR001365-2"/>
    </source>
</evidence>
<evidence type="ECO:0000256" key="1">
    <source>
        <dbReference type="ARBA" id="ARBA00023239"/>
    </source>
</evidence>
<dbReference type="GO" id="GO:0008747">
    <property type="term" value="F:N-acetylneuraminate lyase activity"/>
    <property type="evidence" value="ECO:0007669"/>
    <property type="project" value="UniProtKB-EC"/>
</dbReference>
<evidence type="ECO:0000313" key="5">
    <source>
        <dbReference type="EMBL" id="HIV00803.1"/>
    </source>
</evidence>
<dbReference type="PRINTS" id="PR00146">
    <property type="entry name" value="DHPICSNTHASE"/>
</dbReference>
<dbReference type="InterPro" id="IPR002220">
    <property type="entry name" value="DapA-like"/>
</dbReference>
<dbReference type="EC" id="4.1.3.3" evidence="5"/>
<dbReference type="Pfam" id="PF00701">
    <property type="entry name" value="DHDPS"/>
    <property type="match status" value="1"/>
</dbReference>
<reference evidence="5" key="1">
    <citation type="submission" date="2020-10" db="EMBL/GenBank/DDBJ databases">
        <authorList>
            <person name="Gilroy R."/>
        </authorList>
    </citation>
    <scope>NUCLEOTIDE SEQUENCE</scope>
    <source>
        <strain evidence="5">23406</strain>
    </source>
</reference>
<dbReference type="GO" id="GO:0019262">
    <property type="term" value="P:N-acetylneuraminate catabolic process"/>
    <property type="evidence" value="ECO:0007669"/>
    <property type="project" value="TreeGrafter"/>
</dbReference>
<dbReference type="PANTHER" id="PTHR42849">
    <property type="entry name" value="N-ACETYLNEURAMINATE LYASE"/>
    <property type="match status" value="1"/>
</dbReference>
<dbReference type="GO" id="GO:0005829">
    <property type="term" value="C:cytosol"/>
    <property type="evidence" value="ECO:0007669"/>
    <property type="project" value="TreeGrafter"/>
</dbReference>
<feature type="binding site" evidence="4">
    <location>
        <position position="48"/>
    </location>
    <ligand>
        <name>pyruvate</name>
        <dbReference type="ChEBI" id="CHEBI:15361"/>
    </ligand>
</feature>
<name>A0A9D1SXM3_9FIRM</name>
<reference evidence="5" key="2">
    <citation type="journal article" date="2021" name="PeerJ">
        <title>Extensive microbial diversity within the chicken gut microbiome revealed by metagenomics and culture.</title>
        <authorList>
            <person name="Gilroy R."/>
            <person name="Ravi A."/>
            <person name="Getino M."/>
            <person name="Pursley I."/>
            <person name="Horton D.L."/>
            <person name="Alikhan N.F."/>
            <person name="Baker D."/>
            <person name="Gharbi K."/>
            <person name="Hall N."/>
            <person name="Watson M."/>
            <person name="Adriaenssens E.M."/>
            <person name="Foster-Nyarko E."/>
            <person name="Jarju S."/>
            <person name="Secka A."/>
            <person name="Antonio M."/>
            <person name="Oren A."/>
            <person name="Chaudhuri R.R."/>
            <person name="La Ragione R."/>
            <person name="Hildebrand F."/>
            <person name="Pallen M.J."/>
        </authorList>
    </citation>
    <scope>NUCLEOTIDE SEQUENCE</scope>
    <source>
        <strain evidence="5">23406</strain>
    </source>
</reference>
<evidence type="ECO:0000313" key="6">
    <source>
        <dbReference type="Proteomes" id="UP000886891"/>
    </source>
</evidence>
<dbReference type="PIRSF" id="PIRSF001365">
    <property type="entry name" value="DHDPS"/>
    <property type="match status" value="1"/>
</dbReference>
<gene>
    <name evidence="5" type="ORF">IAB14_06805</name>
</gene>
<comment type="similarity">
    <text evidence="2">Belongs to the DapA family.</text>
</comment>
<dbReference type="AlphaFoldDB" id="A0A9D1SXM3"/>
<dbReference type="NCBIfam" id="NF003164">
    <property type="entry name" value="PRK04147.1"/>
    <property type="match status" value="1"/>
</dbReference>
<feature type="binding site" evidence="4">
    <location>
        <position position="205"/>
    </location>
    <ligand>
        <name>pyruvate</name>
        <dbReference type="ChEBI" id="CHEBI:15361"/>
    </ligand>
</feature>
<dbReference type="Gene3D" id="3.20.20.70">
    <property type="entry name" value="Aldolase class I"/>
    <property type="match status" value="1"/>
</dbReference>
<feature type="active site" description="Schiff-base intermediate with substrate" evidence="3">
    <location>
        <position position="164"/>
    </location>
</feature>
<dbReference type="PANTHER" id="PTHR42849:SF1">
    <property type="entry name" value="N-ACETYLNEURAMINATE LYASE"/>
    <property type="match status" value="1"/>
</dbReference>
<organism evidence="5 6">
    <name type="scientific">Candidatus Stercoripulliclostridium merdipullorum</name>
    <dbReference type="NCBI Taxonomy" id="2840952"/>
    <lineage>
        <taxon>Bacteria</taxon>
        <taxon>Bacillati</taxon>
        <taxon>Bacillota</taxon>
        <taxon>Clostridia</taxon>
        <taxon>Eubacteriales</taxon>
        <taxon>Candidatus Stercoripulliclostridium</taxon>
    </lineage>
</organism>
<protein>
    <submittedName>
        <fullName evidence="5">N-acetylneuraminate lyase</fullName>
        <ecNumber evidence="5">4.1.3.3</ecNumber>
    </submittedName>
</protein>
<comment type="caution">
    <text evidence="5">The sequence shown here is derived from an EMBL/GenBank/DDBJ whole genome shotgun (WGS) entry which is preliminary data.</text>
</comment>
<feature type="active site" description="Proton donor/acceptor" evidence="3">
    <location>
        <position position="136"/>
    </location>
</feature>
<dbReference type="InterPro" id="IPR013785">
    <property type="entry name" value="Aldolase_TIM"/>
</dbReference>
<accession>A0A9D1SXM3</accession>
<dbReference type="SMART" id="SM01130">
    <property type="entry name" value="DHDPS"/>
    <property type="match status" value="1"/>
</dbReference>
<evidence type="ECO:0000256" key="2">
    <source>
        <dbReference type="PIRNR" id="PIRNR001365"/>
    </source>
</evidence>
<keyword evidence="1 2" id="KW-0456">Lyase</keyword>
<dbReference type="EMBL" id="DVOH01000056">
    <property type="protein sequence ID" value="HIV00803.1"/>
    <property type="molecule type" value="Genomic_DNA"/>
</dbReference>
<dbReference type="Proteomes" id="UP000886891">
    <property type="component" value="Unassembled WGS sequence"/>
</dbReference>